<proteinExistence type="predicted"/>
<dbReference type="AlphaFoldDB" id="A0A7L7LD02"/>
<dbReference type="EMBL" id="CP055153">
    <property type="protein sequence ID" value="QMU30637.1"/>
    <property type="molecule type" value="Genomic_DNA"/>
</dbReference>
<dbReference type="PANTHER" id="PTHR12110:SF41">
    <property type="entry name" value="INOSOSE DEHYDRATASE"/>
    <property type="match status" value="1"/>
</dbReference>
<gene>
    <name evidence="3" type="ORF">HUW48_22575</name>
</gene>
<dbReference type="KEGG" id="add:HUW48_22575"/>
<evidence type="ECO:0000313" key="3">
    <source>
        <dbReference type="EMBL" id="QMU30637.1"/>
    </source>
</evidence>
<dbReference type="InterPro" id="IPR006311">
    <property type="entry name" value="TAT_signal"/>
</dbReference>
<dbReference type="RefSeq" id="WP_182413081.1">
    <property type="nucleotide sequence ID" value="NZ_CP055153.1"/>
</dbReference>
<dbReference type="PROSITE" id="PS51318">
    <property type="entry name" value="TAT"/>
    <property type="match status" value="1"/>
</dbReference>
<evidence type="ECO:0000313" key="4">
    <source>
        <dbReference type="Proteomes" id="UP000514509"/>
    </source>
</evidence>
<name>A0A7L7LD02_9BACT</name>
<evidence type="ECO:0000256" key="1">
    <source>
        <dbReference type="SAM" id="SignalP"/>
    </source>
</evidence>
<dbReference type="InterPro" id="IPR036237">
    <property type="entry name" value="Xyl_isomerase-like_sf"/>
</dbReference>
<organism evidence="3 4">
    <name type="scientific">Adhaeribacter radiodurans</name>
    <dbReference type="NCBI Taxonomy" id="2745197"/>
    <lineage>
        <taxon>Bacteria</taxon>
        <taxon>Pseudomonadati</taxon>
        <taxon>Bacteroidota</taxon>
        <taxon>Cytophagia</taxon>
        <taxon>Cytophagales</taxon>
        <taxon>Hymenobacteraceae</taxon>
        <taxon>Adhaeribacter</taxon>
    </lineage>
</organism>
<protein>
    <submittedName>
        <fullName evidence="3">TIM barrel protein</fullName>
    </submittedName>
</protein>
<reference evidence="3 4" key="1">
    <citation type="submission" date="2020-08" db="EMBL/GenBank/DDBJ databases">
        <title>Adhaeribacter dokdonensis sp. nov., isolated from the rhizosphere of Elymus tsukushiensis, a plant native to the Dokdo Islands, Republic of Korea.</title>
        <authorList>
            <person name="Ghim S.Y."/>
        </authorList>
    </citation>
    <scope>NUCLEOTIDE SEQUENCE [LARGE SCALE GENOMIC DNA]</scope>
    <source>
        <strain evidence="3 4">KUDC8001</strain>
    </source>
</reference>
<dbReference type="InterPro" id="IPR013022">
    <property type="entry name" value="Xyl_isomerase-like_TIM-brl"/>
</dbReference>
<dbReference type="Gene3D" id="3.20.20.150">
    <property type="entry name" value="Divalent-metal-dependent TIM barrel enzymes"/>
    <property type="match status" value="1"/>
</dbReference>
<dbReference type="Pfam" id="PF01261">
    <property type="entry name" value="AP_endonuc_2"/>
    <property type="match status" value="1"/>
</dbReference>
<feature type="domain" description="Xylose isomerase-like TIM barrel" evidence="2">
    <location>
        <begin position="58"/>
        <end position="283"/>
    </location>
</feature>
<dbReference type="PANTHER" id="PTHR12110">
    <property type="entry name" value="HYDROXYPYRUVATE ISOMERASE"/>
    <property type="match status" value="1"/>
</dbReference>
<accession>A0A7L7LD02</accession>
<dbReference type="InterPro" id="IPR050312">
    <property type="entry name" value="IolE/XylAMocC-like"/>
</dbReference>
<keyword evidence="1" id="KW-0732">Signal</keyword>
<feature type="chain" id="PRO_5029902541" evidence="1">
    <location>
        <begin position="33"/>
        <end position="308"/>
    </location>
</feature>
<dbReference type="SUPFAM" id="SSF51658">
    <property type="entry name" value="Xylose isomerase-like"/>
    <property type="match status" value="1"/>
</dbReference>
<feature type="signal peptide" evidence="1">
    <location>
        <begin position="1"/>
        <end position="32"/>
    </location>
</feature>
<dbReference type="Proteomes" id="UP000514509">
    <property type="component" value="Chromosome"/>
</dbReference>
<evidence type="ECO:0000259" key="2">
    <source>
        <dbReference type="Pfam" id="PF01261"/>
    </source>
</evidence>
<sequence length="308" mass="34052">MSVKVTRRQFISHLGFATVAVPIIVNSPQTFAAALAASGIKFGYSAITWGGNDVQAIKEISQLGFTGIQLRANTYPEYGQKPAELKKLLDEAKLELAMFSSGNANINTGNDEAEISKHVTHAKFVKALGGKYIQVTNSSRPKNGAPTEEDLVKYGKMLTEVGKRTQPLGIETTYHNHMHQLGETPEEVDVILKNTDPKYVSLLLDVAHYQQGGGDPAKAIRQYKNRLKALHIKDVRDKNAIDPSKPYQFVELGQGRVNFPGIFAALKEVNFKGYAIIELDAVPEKNRTPLESGQITRNYLKNQLKFNI</sequence>
<keyword evidence="4" id="KW-1185">Reference proteome</keyword>